<dbReference type="RefSeq" id="WP_102374566.1">
    <property type="nucleotide sequence ID" value="NZ_DBFADM010000024.1"/>
</dbReference>
<dbReference type="InterPro" id="IPR036821">
    <property type="entry name" value="Peptide_deformylase_sf"/>
</dbReference>
<comment type="cofactor">
    <cofactor evidence="2">
        <name>Fe(2+)</name>
        <dbReference type="ChEBI" id="CHEBI:29033"/>
    </cofactor>
    <text evidence="2">Binds 1 Fe(2+) ion.</text>
</comment>
<dbReference type="Proteomes" id="UP001487305">
    <property type="component" value="Unassembled WGS sequence"/>
</dbReference>
<dbReference type="NCBIfam" id="NF001159">
    <property type="entry name" value="PRK00150.1-3"/>
    <property type="match status" value="1"/>
</dbReference>
<dbReference type="NCBIfam" id="TIGR00079">
    <property type="entry name" value="pept_deformyl"/>
    <property type="match status" value="1"/>
</dbReference>
<comment type="function">
    <text evidence="2">Removes the formyl group from the N-terminal Met of newly synthesized proteins. Requires at least a dipeptide for an efficient rate of reaction. N-terminal L-methionine is a prerequisite for activity but the enzyme has broad specificity at other positions.</text>
</comment>
<feature type="binding site" evidence="2">
    <location>
        <position position="133"/>
    </location>
    <ligand>
        <name>Fe cation</name>
        <dbReference type="ChEBI" id="CHEBI:24875"/>
    </ligand>
</feature>
<feature type="binding site" evidence="2">
    <location>
        <position position="91"/>
    </location>
    <ligand>
        <name>Fe cation</name>
        <dbReference type="ChEBI" id="CHEBI:24875"/>
    </ligand>
</feature>
<feature type="binding site" evidence="2">
    <location>
        <position position="137"/>
    </location>
    <ligand>
        <name>Fe cation</name>
        <dbReference type="ChEBI" id="CHEBI:24875"/>
    </ligand>
</feature>
<dbReference type="GO" id="GO:0042586">
    <property type="term" value="F:peptide deformylase activity"/>
    <property type="evidence" value="ECO:0007669"/>
    <property type="project" value="UniProtKB-EC"/>
</dbReference>
<dbReference type="PANTHER" id="PTHR10458:SF22">
    <property type="entry name" value="PEPTIDE DEFORMYLASE"/>
    <property type="match status" value="1"/>
</dbReference>
<evidence type="ECO:0000256" key="1">
    <source>
        <dbReference type="ARBA" id="ARBA00010759"/>
    </source>
</evidence>
<comment type="caution">
    <text evidence="3">The sequence shown here is derived from an EMBL/GenBank/DDBJ whole genome shotgun (WGS) entry which is preliminary data.</text>
</comment>
<dbReference type="EMBL" id="JBBNOP010000004">
    <property type="protein sequence ID" value="MEQ3362551.1"/>
    <property type="molecule type" value="Genomic_DNA"/>
</dbReference>
<evidence type="ECO:0000313" key="3">
    <source>
        <dbReference type="EMBL" id="MEQ3362551.1"/>
    </source>
</evidence>
<dbReference type="SUPFAM" id="SSF56420">
    <property type="entry name" value="Peptide deformylase"/>
    <property type="match status" value="1"/>
</dbReference>
<comment type="similarity">
    <text evidence="1 2">Belongs to the polypeptide deformylase family.</text>
</comment>
<reference evidence="3 4" key="1">
    <citation type="submission" date="2024-04" db="EMBL/GenBank/DDBJ databases">
        <title>Human intestinal bacterial collection.</title>
        <authorList>
            <person name="Pauvert C."/>
            <person name="Hitch T.C.A."/>
            <person name="Clavel T."/>
        </authorList>
    </citation>
    <scope>NUCLEOTIDE SEQUENCE [LARGE SCALE GENOMIC DNA]</scope>
    <source>
        <strain evidence="3 4">CLA-KB-H42</strain>
    </source>
</reference>
<keyword evidence="4" id="KW-1185">Reference proteome</keyword>
<evidence type="ECO:0000256" key="2">
    <source>
        <dbReference type="HAMAP-Rule" id="MF_00163"/>
    </source>
</evidence>
<name>A0ABV1JBV4_9ACTN</name>
<sequence>MNIVLSPDPMLRQVCEPCRVEDKSIKKLAKQMAKAMYKNNGCGLAAPQVGVLKRVVVVDCDTESDERNPIYMINPELVELQGDPIVMGEGCLSCPGITVEIARPPFAKVRFLDLDGEEWTIEGDGLLGRCLQHELDHLDGKTMFEVCDPMARIEALRAYEAALAAGAKPGETGPVQ</sequence>
<protein>
    <recommendedName>
        <fullName evidence="2">Peptide deformylase</fullName>
        <shortName evidence="2">PDF</shortName>
        <ecNumber evidence="2">3.5.1.88</ecNumber>
    </recommendedName>
    <alternativeName>
        <fullName evidence="2">Polypeptide deformylase</fullName>
    </alternativeName>
</protein>
<dbReference type="Pfam" id="PF01327">
    <property type="entry name" value="Pep_deformylase"/>
    <property type="match status" value="1"/>
</dbReference>
<organism evidence="3 4">
    <name type="scientific">Raoultibacter massiliensis</name>
    <dbReference type="NCBI Taxonomy" id="1852371"/>
    <lineage>
        <taxon>Bacteria</taxon>
        <taxon>Bacillati</taxon>
        <taxon>Actinomycetota</taxon>
        <taxon>Coriobacteriia</taxon>
        <taxon>Eggerthellales</taxon>
        <taxon>Eggerthellaceae</taxon>
        <taxon>Raoultibacter</taxon>
    </lineage>
</organism>
<feature type="active site" evidence="2">
    <location>
        <position position="134"/>
    </location>
</feature>
<dbReference type="PANTHER" id="PTHR10458">
    <property type="entry name" value="PEPTIDE DEFORMYLASE"/>
    <property type="match status" value="1"/>
</dbReference>
<keyword evidence="2" id="KW-0408">Iron</keyword>
<proteinExistence type="inferred from homology"/>
<keyword evidence="2 3" id="KW-0378">Hydrolase</keyword>
<dbReference type="EC" id="3.5.1.88" evidence="2"/>
<dbReference type="CDD" id="cd00487">
    <property type="entry name" value="Pep_deformylase"/>
    <property type="match status" value="1"/>
</dbReference>
<comment type="catalytic activity">
    <reaction evidence="2">
        <text>N-terminal N-formyl-L-methionyl-[peptide] + H2O = N-terminal L-methionyl-[peptide] + formate</text>
        <dbReference type="Rhea" id="RHEA:24420"/>
        <dbReference type="Rhea" id="RHEA-COMP:10639"/>
        <dbReference type="Rhea" id="RHEA-COMP:10640"/>
        <dbReference type="ChEBI" id="CHEBI:15377"/>
        <dbReference type="ChEBI" id="CHEBI:15740"/>
        <dbReference type="ChEBI" id="CHEBI:49298"/>
        <dbReference type="ChEBI" id="CHEBI:64731"/>
        <dbReference type="EC" id="3.5.1.88"/>
    </reaction>
</comment>
<dbReference type="PRINTS" id="PR01576">
    <property type="entry name" value="PDEFORMYLASE"/>
</dbReference>
<dbReference type="HAMAP" id="MF_00163">
    <property type="entry name" value="Pep_deformylase"/>
    <property type="match status" value="1"/>
</dbReference>
<dbReference type="Gene3D" id="3.90.45.10">
    <property type="entry name" value="Peptide deformylase"/>
    <property type="match status" value="1"/>
</dbReference>
<keyword evidence="2" id="KW-0479">Metal-binding</keyword>
<dbReference type="PIRSF" id="PIRSF004749">
    <property type="entry name" value="Pep_def"/>
    <property type="match status" value="1"/>
</dbReference>
<gene>
    <name evidence="2 3" type="primary">def</name>
    <name evidence="3" type="ORF">AAA083_06145</name>
</gene>
<accession>A0ABV1JBV4</accession>
<dbReference type="InterPro" id="IPR023635">
    <property type="entry name" value="Peptide_deformylase"/>
</dbReference>
<keyword evidence="2" id="KW-0648">Protein biosynthesis</keyword>
<evidence type="ECO:0000313" key="4">
    <source>
        <dbReference type="Proteomes" id="UP001487305"/>
    </source>
</evidence>